<feature type="compositionally biased region" description="Polar residues" evidence="1">
    <location>
        <begin position="1"/>
        <end position="11"/>
    </location>
</feature>
<evidence type="ECO:0000256" key="1">
    <source>
        <dbReference type="SAM" id="MobiDB-lite"/>
    </source>
</evidence>
<feature type="non-terminal residue" evidence="2">
    <location>
        <position position="1"/>
    </location>
</feature>
<dbReference type="VEuPathDB" id="FungiDB:BD410DRAFT_794113"/>
<feature type="region of interest" description="Disordered" evidence="1">
    <location>
        <begin position="1"/>
        <end position="27"/>
    </location>
</feature>
<sequence>NNSIFTHNHLTSSSPRPKPWPSPALPQPVPEAQAVNFGKPCLRKPCPGPGIRALPCPDNTT</sequence>
<keyword evidence="3" id="KW-1185">Reference proteome</keyword>
<protein>
    <submittedName>
        <fullName evidence="2">Uncharacterized protein</fullName>
    </submittedName>
</protein>
<organism evidence="2 3">
    <name type="scientific">Rickenella mellea</name>
    <dbReference type="NCBI Taxonomy" id="50990"/>
    <lineage>
        <taxon>Eukaryota</taxon>
        <taxon>Fungi</taxon>
        <taxon>Dikarya</taxon>
        <taxon>Basidiomycota</taxon>
        <taxon>Agaricomycotina</taxon>
        <taxon>Agaricomycetes</taxon>
        <taxon>Hymenochaetales</taxon>
        <taxon>Rickenellaceae</taxon>
        <taxon>Rickenella</taxon>
    </lineage>
</organism>
<gene>
    <name evidence="2" type="ORF">BD410DRAFT_794113</name>
</gene>
<reference evidence="2 3" key="1">
    <citation type="submission" date="2018-06" db="EMBL/GenBank/DDBJ databases">
        <title>A transcriptomic atlas of mushroom development highlights an independent origin of complex multicellularity.</title>
        <authorList>
            <consortium name="DOE Joint Genome Institute"/>
            <person name="Krizsan K."/>
            <person name="Almasi E."/>
            <person name="Merenyi Z."/>
            <person name="Sahu N."/>
            <person name="Viragh M."/>
            <person name="Koszo T."/>
            <person name="Mondo S."/>
            <person name="Kiss B."/>
            <person name="Balint B."/>
            <person name="Kues U."/>
            <person name="Barry K."/>
            <person name="Hegedus J.C."/>
            <person name="Henrissat B."/>
            <person name="Johnson J."/>
            <person name="Lipzen A."/>
            <person name="Ohm R."/>
            <person name="Nagy I."/>
            <person name="Pangilinan J."/>
            <person name="Yan J."/>
            <person name="Xiong Y."/>
            <person name="Grigoriev I.V."/>
            <person name="Hibbett D.S."/>
            <person name="Nagy L.G."/>
        </authorList>
    </citation>
    <scope>NUCLEOTIDE SEQUENCE [LARGE SCALE GENOMIC DNA]</scope>
    <source>
        <strain evidence="2 3">SZMC22713</strain>
    </source>
</reference>
<evidence type="ECO:0000313" key="2">
    <source>
        <dbReference type="EMBL" id="TDL17650.1"/>
    </source>
</evidence>
<evidence type="ECO:0000313" key="3">
    <source>
        <dbReference type="Proteomes" id="UP000294933"/>
    </source>
</evidence>
<dbReference type="Proteomes" id="UP000294933">
    <property type="component" value="Unassembled WGS sequence"/>
</dbReference>
<proteinExistence type="predicted"/>
<dbReference type="EMBL" id="ML170218">
    <property type="protein sequence ID" value="TDL17650.1"/>
    <property type="molecule type" value="Genomic_DNA"/>
</dbReference>
<dbReference type="AlphaFoldDB" id="A0A4Y7PSZ9"/>
<feature type="compositionally biased region" description="Pro residues" evidence="1">
    <location>
        <begin position="16"/>
        <end position="27"/>
    </location>
</feature>
<accession>A0A4Y7PSZ9</accession>
<name>A0A4Y7PSZ9_9AGAM</name>